<dbReference type="AlphaFoldDB" id="A0A3M9N2Q4"/>
<keyword evidence="1" id="KW-1133">Transmembrane helix</keyword>
<keyword evidence="1" id="KW-0812">Transmembrane</keyword>
<dbReference type="OrthoDB" id="772995at2"/>
<proteinExistence type="predicted"/>
<evidence type="ECO:0000313" key="3">
    <source>
        <dbReference type="Proteomes" id="UP000272117"/>
    </source>
</evidence>
<sequence>MKHSKKCPHCGHWSAWSQGVSDRCEHCQGILDPSALKRQTAQEERKEEEGKRFTVDFIQIHASDSAFTKFLKSIGLRFQLAFVGIVSFFLWLIALLAG</sequence>
<comment type="caution">
    <text evidence="2">The sequence shown here is derived from an EMBL/GenBank/DDBJ whole genome shotgun (WGS) entry which is preliminary data.</text>
</comment>
<dbReference type="RefSeq" id="WP_123125202.1">
    <property type="nucleotide sequence ID" value="NZ_RJJD01000001.1"/>
</dbReference>
<gene>
    <name evidence="2" type="ORF">EFB08_01865</name>
</gene>
<keyword evidence="1" id="KW-0472">Membrane</keyword>
<organism evidence="2 3">
    <name type="scientific">Rufibacter latericius</name>
    <dbReference type="NCBI Taxonomy" id="2487040"/>
    <lineage>
        <taxon>Bacteria</taxon>
        <taxon>Pseudomonadati</taxon>
        <taxon>Bacteroidota</taxon>
        <taxon>Cytophagia</taxon>
        <taxon>Cytophagales</taxon>
        <taxon>Hymenobacteraceae</taxon>
        <taxon>Rufibacter</taxon>
    </lineage>
</organism>
<reference evidence="2 3" key="1">
    <citation type="submission" date="2018-11" db="EMBL/GenBank/DDBJ databases">
        <title>Rufibacter latericius sp. nov., isolated from water in Baiyang Lake.</title>
        <authorList>
            <person name="Yang Y."/>
        </authorList>
    </citation>
    <scope>NUCLEOTIDE SEQUENCE [LARGE SCALE GENOMIC DNA]</scope>
    <source>
        <strain evidence="2 3">R-22-1c-1</strain>
    </source>
</reference>
<dbReference type="EMBL" id="RJJD01000001">
    <property type="protein sequence ID" value="RNI31298.1"/>
    <property type="molecule type" value="Genomic_DNA"/>
</dbReference>
<protein>
    <submittedName>
        <fullName evidence="2">Uncharacterized protein</fullName>
    </submittedName>
</protein>
<evidence type="ECO:0000313" key="2">
    <source>
        <dbReference type="EMBL" id="RNI31298.1"/>
    </source>
</evidence>
<name>A0A3M9N2Q4_9BACT</name>
<accession>A0A3M9N2Q4</accession>
<feature type="transmembrane region" description="Helical" evidence="1">
    <location>
        <begin position="78"/>
        <end position="97"/>
    </location>
</feature>
<evidence type="ECO:0000256" key="1">
    <source>
        <dbReference type="SAM" id="Phobius"/>
    </source>
</evidence>
<dbReference type="Proteomes" id="UP000272117">
    <property type="component" value="Unassembled WGS sequence"/>
</dbReference>
<keyword evidence="3" id="KW-1185">Reference proteome</keyword>